<accession>Q39LN0</accession>
<name>Q39LN0_BURL3</name>
<gene>
    <name evidence="3" type="ordered locus">Bcep18194_C7592</name>
</gene>
<dbReference type="Proteomes" id="UP000002705">
    <property type="component" value="Chromosome 3"/>
</dbReference>
<feature type="region of interest" description="Disordered" evidence="1">
    <location>
        <begin position="1"/>
        <end position="23"/>
    </location>
</feature>
<dbReference type="PROSITE" id="PS51819">
    <property type="entry name" value="VOC"/>
    <property type="match status" value="1"/>
</dbReference>
<proteinExistence type="predicted"/>
<dbReference type="PANTHER" id="PTHR35006">
    <property type="entry name" value="GLYOXALASE FAMILY PROTEIN (AFU_ORTHOLOGUE AFUA_5G14830)"/>
    <property type="match status" value="1"/>
</dbReference>
<dbReference type="SUPFAM" id="SSF54593">
    <property type="entry name" value="Glyoxalase/Bleomycin resistance protein/Dihydroxybiphenyl dioxygenase"/>
    <property type="match status" value="1"/>
</dbReference>
<dbReference type="AlphaFoldDB" id="Q39LN0"/>
<dbReference type="PANTHER" id="PTHR35006:SF1">
    <property type="entry name" value="BLL2941 PROTEIN"/>
    <property type="match status" value="1"/>
</dbReference>
<dbReference type="InterPro" id="IPR029068">
    <property type="entry name" value="Glyas_Bleomycin-R_OHBP_Dase"/>
</dbReference>
<sequence>MDPAGSAGTPEPRRPGHDASLQPPFIANHLDTKAMFSHVNLGSNDLARSRKFYDAVLAVVGAPPGADIDFNSPRIVYQHDNCLLVITSPIDGKPASIANGGTIGFAIGSIEQVEAFHAAALAHGGSTCEDPPGERSTPFGAFYLAYVRDPDGNKLCAFHKPA</sequence>
<reference evidence="3" key="1">
    <citation type="submission" date="2009-01" db="EMBL/GenBank/DDBJ databases">
        <title>Complete sequence of chromosome 3 of Burkholderia sp. 383.</title>
        <authorList>
            <consortium name="US DOE Joint Genome Institute"/>
            <person name="Copeland A."/>
            <person name="Lucas S."/>
            <person name="Lapidus A."/>
            <person name="Barry K."/>
            <person name="Detter J.C."/>
            <person name="Glavina T."/>
            <person name="Hammon N."/>
            <person name="Israni S."/>
            <person name="Pitluck S."/>
            <person name="Chain P."/>
            <person name="Malfatti S."/>
            <person name="Shin M."/>
            <person name="Vergez L."/>
            <person name="Schmutz J."/>
            <person name="Larimer F."/>
            <person name="Land M."/>
            <person name="Kyrpides N."/>
            <person name="Lykidis A."/>
            <person name="Richardson P."/>
        </authorList>
    </citation>
    <scope>NUCLEOTIDE SEQUENCE</scope>
    <source>
        <strain evidence="3">383</strain>
    </source>
</reference>
<evidence type="ECO:0000259" key="2">
    <source>
        <dbReference type="PROSITE" id="PS51819"/>
    </source>
</evidence>
<dbReference type="Gene3D" id="3.10.180.10">
    <property type="entry name" value="2,3-Dihydroxybiphenyl 1,2-Dioxygenase, domain 1"/>
    <property type="match status" value="1"/>
</dbReference>
<protein>
    <submittedName>
        <fullName evidence="3">Glyoxalase/bleomycin resistance protein/dioxygenase</fullName>
    </submittedName>
</protein>
<dbReference type="HOGENOM" id="CLU_046006_6_0_4"/>
<keyword evidence="4" id="KW-1185">Reference proteome</keyword>
<dbReference type="PATRIC" id="fig|482957.22.peg.8203"/>
<dbReference type="EMBL" id="CP000150">
    <property type="protein sequence ID" value="ABB06636.1"/>
    <property type="molecule type" value="Genomic_DNA"/>
</dbReference>
<feature type="domain" description="VOC" evidence="2">
    <location>
        <begin position="35"/>
        <end position="160"/>
    </location>
</feature>
<evidence type="ECO:0000313" key="3">
    <source>
        <dbReference type="EMBL" id="ABB06636.1"/>
    </source>
</evidence>
<dbReference type="InterPro" id="IPR004360">
    <property type="entry name" value="Glyas_Fos-R_dOase_dom"/>
</dbReference>
<organism evidence="3 4">
    <name type="scientific">Burkholderia lata (strain ATCC 17760 / DSM 23089 / LMG 22485 / NCIMB 9086 / R18194 / 383)</name>
    <dbReference type="NCBI Taxonomy" id="482957"/>
    <lineage>
        <taxon>Bacteria</taxon>
        <taxon>Pseudomonadati</taxon>
        <taxon>Pseudomonadota</taxon>
        <taxon>Betaproteobacteria</taxon>
        <taxon>Burkholderiales</taxon>
        <taxon>Burkholderiaceae</taxon>
        <taxon>Burkholderia</taxon>
        <taxon>Burkholderia cepacia complex</taxon>
    </lineage>
</organism>
<dbReference type="CDD" id="cd07262">
    <property type="entry name" value="VOC_like"/>
    <property type="match status" value="1"/>
</dbReference>
<dbReference type="KEGG" id="bur:Bcep18194_C7592"/>
<evidence type="ECO:0000313" key="4">
    <source>
        <dbReference type="Proteomes" id="UP000002705"/>
    </source>
</evidence>
<dbReference type="GeneID" id="45092945"/>
<dbReference type="InterPro" id="IPR037523">
    <property type="entry name" value="VOC_core"/>
</dbReference>
<evidence type="ECO:0000256" key="1">
    <source>
        <dbReference type="SAM" id="MobiDB-lite"/>
    </source>
</evidence>
<dbReference type="Pfam" id="PF00903">
    <property type="entry name" value="Glyoxalase"/>
    <property type="match status" value="1"/>
</dbReference>
<dbReference type="RefSeq" id="WP_011350278.1">
    <property type="nucleotide sequence ID" value="NC_007509.1"/>
</dbReference>